<keyword evidence="2" id="KW-1185">Reference proteome</keyword>
<reference evidence="1" key="2">
    <citation type="submission" date="2022-06" db="UniProtKB">
        <authorList>
            <consortium name="EnsemblMetazoa"/>
        </authorList>
    </citation>
    <scope>IDENTIFICATION</scope>
    <source>
        <strain evidence="1">PS312</strain>
    </source>
</reference>
<dbReference type="AlphaFoldDB" id="A0A2A6C250"/>
<sequence>MRTILLLTIVAVCAAYYDKDEKDPLNENESIDSFVEKKAYFAFKLKNEKLQRRILLIHEMSKQKEIRGQYLYPISREYLNTTFVPAHQLELRITGFYYDETEHRERLNSTFTEVARVLCHSFPRHLTFTRFVVDQGQIRGRLQEMDLDEEPLKKVLSKNGFTHRADSDISSGEFSGFVAVRENSSLKVQKLRQLNNAAKIFLQKPLRTSVFVDTLYACIESPSAGCEELASAKIVKCDKGKVDL</sequence>
<gene>
    <name evidence="1" type="primary">WBGene00113772</name>
</gene>
<accession>A0A2A6C250</accession>
<reference evidence="2" key="1">
    <citation type="journal article" date="2008" name="Nat. Genet.">
        <title>The Pristionchus pacificus genome provides a unique perspective on nematode lifestyle and parasitism.</title>
        <authorList>
            <person name="Dieterich C."/>
            <person name="Clifton S.W."/>
            <person name="Schuster L.N."/>
            <person name="Chinwalla A."/>
            <person name="Delehaunty K."/>
            <person name="Dinkelacker I."/>
            <person name="Fulton L."/>
            <person name="Fulton R."/>
            <person name="Godfrey J."/>
            <person name="Minx P."/>
            <person name="Mitreva M."/>
            <person name="Roeseler W."/>
            <person name="Tian H."/>
            <person name="Witte H."/>
            <person name="Yang S.P."/>
            <person name="Wilson R.K."/>
            <person name="Sommer R.J."/>
        </authorList>
    </citation>
    <scope>NUCLEOTIDE SEQUENCE [LARGE SCALE GENOMIC DNA]</scope>
    <source>
        <strain evidence="2">PS312</strain>
    </source>
</reference>
<organism evidence="1 2">
    <name type="scientific">Pristionchus pacificus</name>
    <name type="common">Parasitic nematode worm</name>
    <dbReference type="NCBI Taxonomy" id="54126"/>
    <lineage>
        <taxon>Eukaryota</taxon>
        <taxon>Metazoa</taxon>
        <taxon>Ecdysozoa</taxon>
        <taxon>Nematoda</taxon>
        <taxon>Chromadorea</taxon>
        <taxon>Rhabditida</taxon>
        <taxon>Rhabditina</taxon>
        <taxon>Diplogasteromorpha</taxon>
        <taxon>Diplogasteroidea</taxon>
        <taxon>Neodiplogasteridae</taxon>
        <taxon>Pristionchus</taxon>
    </lineage>
</organism>
<accession>A0A8R1YP91</accession>
<dbReference type="EnsemblMetazoa" id="PPA24218.1">
    <property type="protein sequence ID" value="PPA24218.1"/>
    <property type="gene ID" value="WBGene00113772"/>
</dbReference>
<evidence type="ECO:0000313" key="1">
    <source>
        <dbReference type="EnsemblMetazoa" id="PPA24218.1"/>
    </source>
</evidence>
<proteinExistence type="predicted"/>
<dbReference type="Proteomes" id="UP000005239">
    <property type="component" value="Unassembled WGS sequence"/>
</dbReference>
<name>A0A2A6C250_PRIPA</name>
<protein>
    <submittedName>
        <fullName evidence="1">Uncharacterized protein</fullName>
    </submittedName>
</protein>
<evidence type="ECO:0000313" key="2">
    <source>
        <dbReference type="Proteomes" id="UP000005239"/>
    </source>
</evidence>